<dbReference type="InterPro" id="IPR000276">
    <property type="entry name" value="GPCR_Rhodpsn"/>
</dbReference>
<dbReference type="PANTHER" id="PTHR45695">
    <property type="entry name" value="LEUCOKININ RECEPTOR-RELATED"/>
    <property type="match status" value="1"/>
</dbReference>
<dbReference type="SUPFAM" id="SSF81321">
    <property type="entry name" value="Family A G protein-coupled receptor-like"/>
    <property type="match status" value="1"/>
</dbReference>
<evidence type="ECO:0000256" key="1">
    <source>
        <dbReference type="ARBA" id="ARBA00004141"/>
    </source>
</evidence>
<keyword evidence="7" id="KW-0675">Receptor</keyword>
<dbReference type="PRINTS" id="PR00237">
    <property type="entry name" value="GPCRRHODOPSN"/>
</dbReference>
<evidence type="ECO:0000256" key="9">
    <source>
        <dbReference type="SAM" id="Phobius"/>
    </source>
</evidence>
<dbReference type="PROSITE" id="PS50262">
    <property type="entry name" value="G_PROTEIN_RECEP_F1_2"/>
    <property type="match status" value="1"/>
</dbReference>
<comment type="similarity">
    <text evidence="2">Belongs to the G-protein coupled receptor 1 family.</text>
</comment>
<reference evidence="11" key="1">
    <citation type="journal article" date="2014" name="Peptides">
        <title>Transcriptome analysis of neuropeptides and G-protein coupled receptors (GPCRs) for neuropeptides in the brown planthopper Nilaparvata lugens.</title>
        <authorList>
            <person name="Tanaka Y."/>
            <person name="Suetsugu Y."/>
            <person name="Yamamoto K."/>
            <person name="Noda H."/>
            <person name="Shinoda T."/>
        </authorList>
    </citation>
    <scope>NUCLEOTIDE SEQUENCE</scope>
</reference>
<gene>
    <name evidence="11" type="primary">nngr-a43</name>
</gene>
<keyword evidence="11" id="KW-0527">Neuropeptide</keyword>
<evidence type="ECO:0000256" key="6">
    <source>
        <dbReference type="ARBA" id="ARBA00023136"/>
    </source>
</evidence>
<evidence type="ECO:0000256" key="7">
    <source>
        <dbReference type="ARBA" id="ARBA00023170"/>
    </source>
</evidence>
<keyword evidence="4 9" id="KW-1133">Transmembrane helix</keyword>
<dbReference type="InterPro" id="IPR000611">
    <property type="entry name" value="NPY_rcpt"/>
</dbReference>
<dbReference type="GO" id="GO:0005886">
    <property type="term" value="C:plasma membrane"/>
    <property type="evidence" value="ECO:0007669"/>
    <property type="project" value="TreeGrafter"/>
</dbReference>
<feature type="transmembrane region" description="Helical" evidence="9">
    <location>
        <begin position="332"/>
        <end position="353"/>
    </location>
</feature>
<dbReference type="AlphaFoldDB" id="U3UA08"/>
<feature type="transmembrane region" description="Helical" evidence="9">
    <location>
        <begin position="83"/>
        <end position="102"/>
    </location>
</feature>
<feature type="transmembrane region" description="Helical" evidence="9">
    <location>
        <begin position="122"/>
        <end position="140"/>
    </location>
</feature>
<dbReference type="OrthoDB" id="9880339at2759"/>
<dbReference type="PRINTS" id="PR01012">
    <property type="entry name" value="NRPEPTIDEYR"/>
</dbReference>
<dbReference type="EMBL" id="AB817326">
    <property type="protein sequence ID" value="BAO01093.1"/>
    <property type="molecule type" value="mRNA"/>
</dbReference>
<sequence length="412" mass="46357">MELTPSWTSSYVLGNDTSGDGGDEGWGQRYFYTYFTERGNRPITARVECGILLIIFMLSVVANLSIAGAVLRYKEMRTVTNCFLLNLAVADLLFAAGTPLVALARLTPVWQFGSVTCRLLPYSQFVCGFVLLWTLTLISMDRHRCLAIPPYRSELTPRRALLLTAATWLIAAILFLPVAAWFRYYPDTRVCTLVFPPNDHVNLSLFFVVPVTCLSCLLPMSLLAFHYQRIFHKLVKTRSRWMVGGQCAEPREQRKISIQQIVNGGAGVRAGSLTHHEESRLNKHIRVARIILLNVLVVLIMWLPITVVMFLIYVDGSRPTADTNFFLRSHHFLWALLIALLNTVVNPLLYGFLSENFRAYLARMWLGAKHGPRDDCASRAASIGNKTQLSMGDLLSTRQSMHSLDLVCGRVA</sequence>
<evidence type="ECO:0000256" key="3">
    <source>
        <dbReference type="ARBA" id="ARBA00022692"/>
    </source>
</evidence>
<dbReference type="InterPro" id="IPR017452">
    <property type="entry name" value="GPCR_Rhodpsn_7TM"/>
</dbReference>
<proteinExistence type="evidence at transcript level"/>
<protein>
    <submittedName>
        <fullName evidence="11">Neuropeptide GPCR A43</fullName>
    </submittedName>
</protein>
<keyword evidence="8" id="KW-0807">Transducer</keyword>
<feature type="transmembrane region" description="Helical" evidence="9">
    <location>
        <begin position="204"/>
        <end position="225"/>
    </location>
</feature>
<feature type="transmembrane region" description="Helical" evidence="9">
    <location>
        <begin position="290"/>
        <end position="312"/>
    </location>
</feature>
<dbReference type="PANTHER" id="PTHR45695:SF37">
    <property type="entry name" value="FREE FATTY ACID RECEPTOR 4-LIKE"/>
    <property type="match status" value="1"/>
</dbReference>
<evidence type="ECO:0000259" key="10">
    <source>
        <dbReference type="PROSITE" id="PS50262"/>
    </source>
</evidence>
<keyword evidence="3 9" id="KW-0812">Transmembrane</keyword>
<dbReference type="Pfam" id="PF00001">
    <property type="entry name" value="7tm_1"/>
    <property type="match status" value="1"/>
</dbReference>
<evidence type="ECO:0000256" key="8">
    <source>
        <dbReference type="ARBA" id="ARBA00023224"/>
    </source>
</evidence>
<name>U3UA08_NILLU</name>
<evidence type="ECO:0000256" key="4">
    <source>
        <dbReference type="ARBA" id="ARBA00022989"/>
    </source>
</evidence>
<keyword evidence="5" id="KW-0297">G-protein coupled receptor</keyword>
<dbReference type="CDD" id="cd00637">
    <property type="entry name" value="7tm_classA_rhodopsin-like"/>
    <property type="match status" value="1"/>
</dbReference>
<feature type="transmembrane region" description="Helical" evidence="9">
    <location>
        <begin position="50"/>
        <end position="71"/>
    </location>
</feature>
<dbReference type="Gene3D" id="1.20.1070.10">
    <property type="entry name" value="Rhodopsin 7-helix transmembrane proteins"/>
    <property type="match status" value="1"/>
</dbReference>
<accession>U3UA08</accession>
<keyword evidence="6 9" id="KW-0472">Membrane</keyword>
<evidence type="ECO:0000256" key="5">
    <source>
        <dbReference type="ARBA" id="ARBA00023040"/>
    </source>
</evidence>
<feature type="domain" description="G-protein coupled receptors family 1 profile" evidence="10">
    <location>
        <begin position="62"/>
        <end position="350"/>
    </location>
</feature>
<feature type="transmembrane region" description="Helical" evidence="9">
    <location>
        <begin position="161"/>
        <end position="184"/>
    </location>
</feature>
<dbReference type="GO" id="GO:0004983">
    <property type="term" value="F:neuropeptide Y receptor activity"/>
    <property type="evidence" value="ECO:0007669"/>
    <property type="project" value="InterPro"/>
</dbReference>
<organism evidence="11">
    <name type="scientific">Nilaparvata lugens</name>
    <name type="common">Brown planthopper</name>
    <dbReference type="NCBI Taxonomy" id="108931"/>
    <lineage>
        <taxon>Eukaryota</taxon>
        <taxon>Metazoa</taxon>
        <taxon>Ecdysozoa</taxon>
        <taxon>Arthropoda</taxon>
        <taxon>Hexapoda</taxon>
        <taxon>Insecta</taxon>
        <taxon>Pterygota</taxon>
        <taxon>Neoptera</taxon>
        <taxon>Paraneoptera</taxon>
        <taxon>Hemiptera</taxon>
        <taxon>Auchenorrhyncha</taxon>
        <taxon>Fulgoroidea</taxon>
        <taxon>Delphacidae</taxon>
        <taxon>Delphacinae</taxon>
        <taxon>Nilaparvata</taxon>
    </lineage>
</organism>
<comment type="subcellular location">
    <subcellularLocation>
        <location evidence="1">Membrane</location>
        <topology evidence="1">Multi-pass membrane protein</topology>
    </subcellularLocation>
</comment>
<evidence type="ECO:0000313" key="11">
    <source>
        <dbReference type="EMBL" id="BAO01093.1"/>
    </source>
</evidence>
<evidence type="ECO:0000256" key="2">
    <source>
        <dbReference type="ARBA" id="ARBA00010663"/>
    </source>
</evidence>